<evidence type="ECO:0000313" key="1">
    <source>
        <dbReference type="EMBL" id="TDM12272.1"/>
    </source>
</evidence>
<proteinExistence type="predicted"/>
<name>A0A4R6BVF5_9STAP</name>
<evidence type="ECO:0000313" key="2">
    <source>
        <dbReference type="Proteomes" id="UP000294802"/>
    </source>
</evidence>
<dbReference type="RefSeq" id="WP_133443442.1">
    <property type="nucleotide sequence ID" value="NZ_SCWB01000005.1"/>
</dbReference>
<protein>
    <submittedName>
        <fullName evidence="1">Uncharacterized protein</fullName>
    </submittedName>
</protein>
<sequence length="165" mass="18828">MKDEIEYLILSGNFAAAKKMMDETDFMAFEEAFISAAHDSESMMFYTFIVDMMQEDETVELHDLAFLLLVYPLSDVSGAFNAAYYHAKRSVILTDHKEIKSLLQLLFLYAIPDPVISDKEAFSVAKEILKKDPENKVARNILKQTAKKLDSVVVDINHFNHIKKA</sequence>
<dbReference type="EMBL" id="SCWB01000005">
    <property type="protein sequence ID" value="TDM12272.1"/>
    <property type="molecule type" value="Genomic_DNA"/>
</dbReference>
<gene>
    <name evidence="1" type="ORF">ERX29_04190</name>
</gene>
<reference evidence="1 2" key="1">
    <citation type="submission" date="2019-01" db="EMBL/GenBank/DDBJ databases">
        <title>Draft genome sequences of the type strains of six Macrococcus species.</title>
        <authorList>
            <person name="Mazhar S."/>
            <person name="Altermann E."/>
            <person name="Hill C."/>
            <person name="Mcauliffe O."/>
        </authorList>
    </citation>
    <scope>NUCLEOTIDE SEQUENCE [LARGE SCALE GENOMIC DNA]</scope>
    <source>
        <strain evidence="1 2">CCM4815</strain>
    </source>
</reference>
<dbReference type="OrthoDB" id="80293at2"/>
<keyword evidence="2" id="KW-1185">Reference proteome</keyword>
<comment type="caution">
    <text evidence="1">The sequence shown here is derived from an EMBL/GenBank/DDBJ whole genome shotgun (WGS) entry which is preliminary data.</text>
</comment>
<dbReference type="AlphaFoldDB" id="A0A4R6BVF5"/>
<accession>A0A4R6BVF5</accession>
<organism evidence="1 2">
    <name type="scientific">Macrococcus lamae</name>
    <dbReference type="NCBI Taxonomy" id="198484"/>
    <lineage>
        <taxon>Bacteria</taxon>
        <taxon>Bacillati</taxon>
        <taxon>Bacillota</taxon>
        <taxon>Bacilli</taxon>
        <taxon>Bacillales</taxon>
        <taxon>Staphylococcaceae</taxon>
        <taxon>Macrococcus</taxon>
    </lineage>
</organism>
<dbReference type="Proteomes" id="UP000294802">
    <property type="component" value="Unassembled WGS sequence"/>
</dbReference>